<gene>
    <name evidence="2" type="ORF">DM01DRAFT_312495</name>
</gene>
<dbReference type="EMBL" id="MCGT01000019">
    <property type="protein sequence ID" value="ORX51893.1"/>
    <property type="molecule type" value="Genomic_DNA"/>
</dbReference>
<feature type="chain" id="PRO_5012078024" description="Concanavalin A-like lectin/glucanase" evidence="1">
    <location>
        <begin position="21"/>
        <end position="147"/>
    </location>
</feature>
<comment type="caution">
    <text evidence="2">The sequence shown here is derived from an EMBL/GenBank/DDBJ whole genome shotgun (WGS) entry which is preliminary data.</text>
</comment>
<evidence type="ECO:0008006" key="4">
    <source>
        <dbReference type="Google" id="ProtNLM"/>
    </source>
</evidence>
<proteinExistence type="predicted"/>
<reference evidence="2 3" key="1">
    <citation type="submission" date="2016-07" db="EMBL/GenBank/DDBJ databases">
        <title>Pervasive Adenine N6-methylation of Active Genes in Fungi.</title>
        <authorList>
            <consortium name="DOE Joint Genome Institute"/>
            <person name="Mondo S.J."/>
            <person name="Dannebaum R.O."/>
            <person name="Kuo R.C."/>
            <person name="Labutti K."/>
            <person name="Haridas S."/>
            <person name="Kuo A."/>
            <person name="Salamov A."/>
            <person name="Ahrendt S.R."/>
            <person name="Lipzen A."/>
            <person name="Sullivan W."/>
            <person name="Andreopoulos W.B."/>
            <person name="Clum A."/>
            <person name="Lindquist E."/>
            <person name="Daum C."/>
            <person name="Ramamoorthy G.K."/>
            <person name="Gryganskyi A."/>
            <person name="Culley D."/>
            <person name="Magnuson J.K."/>
            <person name="James T.Y."/>
            <person name="O'Malley M.A."/>
            <person name="Stajich J.E."/>
            <person name="Spatafora J.W."/>
            <person name="Visel A."/>
            <person name="Grigoriev I.V."/>
        </authorList>
    </citation>
    <scope>NUCLEOTIDE SEQUENCE [LARGE SCALE GENOMIC DNA]</scope>
    <source>
        <strain evidence="2 3">NRRL 3301</strain>
    </source>
</reference>
<evidence type="ECO:0000256" key="1">
    <source>
        <dbReference type="SAM" id="SignalP"/>
    </source>
</evidence>
<dbReference type="Proteomes" id="UP000242146">
    <property type="component" value="Unassembled WGS sequence"/>
</dbReference>
<organism evidence="2 3">
    <name type="scientific">Hesseltinella vesiculosa</name>
    <dbReference type="NCBI Taxonomy" id="101127"/>
    <lineage>
        <taxon>Eukaryota</taxon>
        <taxon>Fungi</taxon>
        <taxon>Fungi incertae sedis</taxon>
        <taxon>Mucoromycota</taxon>
        <taxon>Mucoromycotina</taxon>
        <taxon>Mucoromycetes</taxon>
        <taxon>Mucorales</taxon>
        <taxon>Cunninghamellaceae</taxon>
        <taxon>Hesseltinella</taxon>
    </lineage>
</organism>
<accession>A0A1X2GEB7</accession>
<sequence length="147" mass="15714">MRFLLCFAFCFATLVSSALGQFAQLTGYLSGQGSQFTITFDTLPKTFVGENGRPFFQPSFKVEVTATLGVSVEALDGDGSFYMASNVAPGMSLMAIFQGGVEALDVLIPNSVAAQFTTGSGQFVESTQSSALVLRWSYPRSFLDIAD</sequence>
<dbReference type="AlphaFoldDB" id="A0A1X2GEB7"/>
<keyword evidence="1" id="KW-0732">Signal</keyword>
<evidence type="ECO:0000313" key="2">
    <source>
        <dbReference type="EMBL" id="ORX51893.1"/>
    </source>
</evidence>
<protein>
    <recommendedName>
        <fullName evidence="4">Concanavalin A-like lectin/glucanase</fullName>
    </recommendedName>
</protein>
<keyword evidence="3" id="KW-1185">Reference proteome</keyword>
<evidence type="ECO:0000313" key="3">
    <source>
        <dbReference type="Proteomes" id="UP000242146"/>
    </source>
</evidence>
<feature type="signal peptide" evidence="1">
    <location>
        <begin position="1"/>
        <end position="20"/>
    </location>
</feature>
<name>A0A1X2GEB7_9FUNG</name>